<name>A0ABS1B7U5_9MICO</name>
<proteinExistence type="predicted"/>
<evidence type="ECO:0000313" key="2">
    <source>
        <dbReference type="EMBL" id="MBK0330297.1"/>
    </source>
</evidence>
<organism evidence="2 3">
    <name type="scientific">Brachybacterium halotolerans</name>
    <dbReference type="NCBI Taxonomy" id="2795215"/>
    <lineage>
        <taxon>Bacteria</taxon>
        <taxon>Bacillati</taxon>
        <taxon>Actinomycetota</taxon>
        <taxon>Actinomycetes</taxon>
        <taxon>Micrococcales</taxon>
        <taxon>Dermabacteraceae</taxon>
        <taxon>Brachybacterium</taxon>
    </lineage>
</organism>
<dbReference type="EMBL" id="JAEDAJ010000001">
    <property type="protein sequence ID" value="MBK0330297.1"/>
    <property type="molecule type" value="Genomic_DNA"/>
</dbReference>
<gene>
    <name evidence="2" type="ORF">I8D64_02635</name>
</gene>
<dbReference type="Pfam" id="PF01370">
    <property type="entry name" value="Epimerase"/>
    <property type="match status" value="1"/>
</dbReference>
<evidence type="ECO:0000259" key="1">
    <source>
        <dbReference type="Pfam" id="PF01370"/>
    </source>
</evidence>
<dbReference type="InterPro" id="IPR001509">
    <property type="entry name" value="Epimerase_deHydtase"/>
</dbReference>
<dbReference type="Proteomes" id="UP000612352">
    <property type="component" value="Unassembled WGS sequence"/>
</dbReference>
<keyword evidence="3" id="KW-1185">Reference proteome</keyword>
<reference evidence="2 3" key="1">
    <citation type="submission" date="2020-12" db="EMBL/GenBank/DDBJ databases">
        <title>Brachybacterium sp. MASK1Z-5, whole genome shotgun sequence.</title>
        <authorList>
            <person name="Tuo L."/>
        </authorList>
    </citation>
    <scope>NUCLEOTIDE SEQUENCE [LARGE SCALE GENOMIC DNA]</scope>
    <source>
        <strain evidence="2 3">MASK1Z-5</strain>
    </source>
</reference>
<dbReference type="PANTHER" id="PTHR48079">
    <property type="entry name" value="PROTEIN YEEZ"/>
    <property type="match status" value="1"/>
</dbReference>
<dbReference type="RefSeq" id="WP_200500923.1">
    <property type="nucleotide sequence ID" value="NZ_JAEDAJ010000001.1"/>
</dbReference>
<feature type="domain" description="NAD-dependent epimerase/dehydratase" evidence="1">
    <location>
        <begin position="3"/>
        <end position="218"/>
    </location>
</feature>
<dbReference type="Gene3D" id="3.40.50.720">
    <property type="entry name" value="NAD(P)-binding Rossmann-like Domain"/>
    <property type="match status" value="1"/>
</dbReference>
<evidence type="ECO:0000313" key="3">
    <source>
        <dbReference type="Proteomes" id="UP000612352"/>
    </source>
</evidence>
<dbReference type="InterPro" id="IPR051783">
    <property type="entry name" value="NAD(P)-dependent_oxidoreduct"/>
</dbReference>
<dbReference type="InterPro" id="IPR036291">
    <property type="entry name" value="NAD(P)-bd_dom_sf"/>
</dbReference>
<protein>
    <submittedName>
        <fullName evidence="2">NAD-dependent epimerase/dehydratase family protein</fullName>
    </submittedName>
</protein>
<sequence length="298" mass="30891">MKVLVTGGTGFIGAAVVHELREVGHQVLGLARSQRSADALAAAGAEPVRGSLEDPAALHAAAGRADAAIHTAFDNASPLRMRRAARTERAALEAIAAAFSGSRRPLVAAGGFAPVRPVGPAITEDDRASDRAGLLGRNVERTLMRLAAAGTNASVVRLPCVHGEGDRFTLPHLIALARRHGRSSFAGDGANRVPAVHHVDAARVFVGAVERGVPGSRYDAVAEEGVPFRDIAEAIGAGLDVPTVSTRGVATLRAFGAYAPYATADRPASSAITRERLGWEPTGPGVLEDLGRPEYFEG</sequence>
<dbReference type="PANTHER" id="PTHR48079:SF6">
    <property type="entry name" value="NAD(P)-BINDING DOMAIN-CONTAINING PROTEIN-RELATED"/>
    <property type="match status" value="1"/>
</dbReference>
<accession>A0ABS1B7U5</accession>
<dbReference type="SUPFAM" id="SSF51735">
    <property type="entry name" value="NAD(P)-binding Rossmann-fold domains"/>
    <property type="match status" value="1"/>
</dbReference>
<comment type="caution">
    <text evidence="2">The sequence shown here is derived from an EMBL/GenBank/DDBJ whole genome shotgun (WGS) entry which is preliminary data.</text>
</comment>